<comment type="caution">
    <text evidence="1">The sequence shown here is derived from an EMBL/GenBank/DDBJ whole genome shotgun (WGS) entry which is preliminary data.</text>
</comment>
<dbReference type="RefSeq" id="WP_191189860.1">
    <property type="nucleotide sequence ID" value="NZ_JACWMY010000007.1"/>
</dbReference>
<name>A0ABR7WSC1_9SPHI</name>
<dbReference type="Proteomes" id="UP000606600">
    <property type="component" value="Unassembled WGS sequence"/>
</dbReference>
<sequence length="113" mass="12949">MHYFESNYQPFNIKTDGSYAASCKNVGDVLYATFAKQIPGVKMDTTYSTEVVDKLSFRVFKLDIFLPNDNVLTCYMFSRLFGNRDFSVVVMFVDRLKGEGMLNSFRSSTFAKN</sequence>
<evidence type="ECO:0000313" key="1">
    <source>
        <dbReference type="EMBL" id="MBD1365203.1"/>
    </source>
</evidence>
<reference evidence="1 2" key="1">
    <citation type="submission" date="2020-09" db="EMBL/GenBank/DDBJ databases">
        <title>Novel species of Mucilaginibacter isolated from a glacier on the Tibetan Plateau.</title>
        <authorList>
            <person name="Liu Q."/>
            <person name="Xin Y.-H."/>
        </authorList>
    </citation>
    <scope>NUCLEOTIDE SEQUENCE [LARGE SCALE GENOMIC DNA]</scope>
    <source>
        <strain evidence="1 2">ZT4R22</strain>
    </source>
</reference>
<gene>
    <name evidence="1" type="ORF">IDJ77_15415</name>
</gene>
<protein>
    <submittedName>
        <fullName evidence="1">Uncharacterized protein</fullName>
    </submittedName>
</protein>
<evidence type="ECO:0000313" key="2">
    <source>
        <dbReference type="Proteomes" id="UP000606600"/>
    </source>
</evidence>
<keyword evidence="2" id="KW-1185">Reference proteome</keyword>
<proteinExistence type="predicted"/>
<dbReference type="EMBL" id="JACWMY010000007">
    <property type="protein sequence ID" value="MBD1365203.1"/>
    <property type="molecule type" value="Genomic_DNA"/>
</dbReference>
<accession>A0ABR7WSC1</accession>
<organism evidence="1 2">
    <name type="scientific">Mucilaginibacter pankratovii</name>
    <dbReference type="NCBI Taxonomy" id="2772110"/>
    <lineage>
        <taxon>Bacteria</taxon>
        <taxon>Pseudomonadati</taxon>
        <taxon>Bacteroidota</taxon>
        <taxon>Sphingobacteriia</taxon>
        <taxon>Sphingobacteriales</taxon>
        <taxon>Sphingobacteriaceae</taxon>
        <taxon>Mucilaginibacter</taxon>
    </lineage>
</organism>